<proteinExistence type="predicted"/>
<keyword evidence="3" id="KW-1185">Reference proteome</keyword>
<dbReference type="AlphaFoldDB" id="A0A8H6HVS1"/>
<evidence type="ECO:0000313" key="3">
    <source>
        <dbReference type="Proteomes" id="UP000521943"/>
    </source>
</evidence>
<comment type="caution">
    <text evidence="2">The sequence shown here is derived from an EMBL/GenBank/DDBJ whole genome shotgun (WGS) entry which is preliminary data.</text>
</comment>
<dbReference type="OrthoDB" id="10610456at2759"/>
<gene>
    <name evidence="2" type="ORF">DFP72DRAFT_848680</name>
</gene>
<feature type="region of interest" description="Disordered" evidence="1">
    <location>
        <begin position="200"/>
        <end position="223"/>
    </location>
</feature>
<organism evidence="2 3">
    <name type="scientific">Ephemerocybe angulata</name>
    <dbReference type="NCBI Taxonomy" id="980116"/>
    <lineage>
        <taxon>Eukaryota</taxon>
        <taxon>Fungi</taxon>
        <taxon>Dikarya</taxon>
        <taxon>Basidiomycota</taxon>
        <taxon>Agaricomycotina</taxon>
        <taxon>Agaricomycetes</taxon>
        <taxon>Agaricomycetidae</taxon>
        <taxon>Agaricales</taxon>
        <taxon>Agaricineae</taxon>
        <taxon>Psathyrellaceae</taxon>
        <taxon>Ephemerocybe</taxon>
    </lineage>
</organism>
<accession>A0A8H6HVS1</accession>
<feature type="region of interest" description="Disordered" evidence="1">
    <location>
        <begin position="243"/>
        <end position="270"/>
    </location>
</feature>
<name>A0A8H6HVS1_9AGAR</name>
<evidence type="ECO:0000256" key="1">
    <source>
        <dbReference type="SAM" id="MobiDB-lite"/>
    </source>
</evidence>
<protein>
    <submittedName>
        <fullName evidence="2">Uncharacterized protein</fullName>
    </submittedName>
</protein>
<evidence type="ECO:0000313" key="2">
    <source>
        <dbReference type="EMBL" id="KAF6754123.1"/>
    </source>
</evidence>
<reference evidence="2 3" key="1">
    <citation type="submission" date="2020-07" db="EMBL/GenBank/DDBJ databases">
        <title>Comparative genomics of pyrophilous fungi reveals a link between fire events and developmental genes.</title>
        <authorList>
            <consortium name="DOE Joint Genome Institute"/>
            <person name="Steindorff A.S."/>
            <person name="Carver A."/>
            <person name="Calhoun S."/>
            <person name="Stillman K."/>
            <person name="Liu H."/>
            <person name="Lipzen A."/>
            <person name="Pangilinan J."/>
            <person name="Labutti K."/>
            <person name="Bruns T.D."/>
            <person name="Grigoriev I.V."/>
        </authorList>
    </citation>
    <scope>NUCLEOTIDE SEQUENCE [LARGE SCALE GENOMIC DNA]</scope>
    <source>
        <strain evidence="2 3">CBS 144469</strain>
    </source>
</reference>
<dbReference type="EMBL" id="JACGCI010000036">
    <property type="protein sequence ID" value="KAF6754123.1"/>
    <property type="molecule type" value="Genomic_DNA"/>
</dbReference>
<dbReference type="Proteomes" id="UP000521943">
    <property type="component" value="Unassembled WGS sequence"/>
</dbReference>
<sequence length="353" mass="38937">MIGLPTDLDFDPTSPGNARSTVRRLPFPHILSSLSLVQISLTATSHVRTLLPSQLNTLSARSSPRSPDDEIWNLEGTVLRTPEYPKNDLARHRLLQVPSPVSRTSKNIDFNSFSLGSHSPHCRLALSAKPRGSSMAHFPEVQKSNLNPNNSVGYPQFHCPHQLTQHTLYHDSWQLSAPVPGVSKHYLRPFNSLDPFPGPPNNSISHRGSCLARRPPGNPGPFPGTPKIKFPPPVCAGTALASLTDLNPDGTTRDARPPVPGVSRDPQHARIADGERRAINDVETRGKHGGERFALRCWHASAAILAGQQARFPDAEITRFRRLAVEEARRRNAGYIQEAGSHFERLHTIVHLR</sequence>